<dbReference type="STRING" id="1280514.AXFE_33680"/>
<dbReference type="AlphaFoldDB" id="A0A0D8HD10"/>
<dbReference type="GO" id="GO:0090729">
    <property type="term" value="F:toxin activity"/>
    <property type="evidence" value="ECO:0007669"/>
    <property type="project" value="UniProtKB-KW"/>
</dbReference>
<gene>
    <name evidence="6" type="primary">vapC</name>
    <name evidence="8" type="ORF">AXFE_33680</name>
</gene>
<keyword evidence="4 6" id="KW-0378">Hydrolase</keyword>
<evidence type="ECO:0000256" key="5">
    <source>
        <dbReference type="ARBA" id="ARBA00022842"/>
    </source>
</evidence>
<keyword evidence="2 6" id="KW-0540">Nuclease</keyword>
<comment type="similarity">
    <text evidence="6">Belongs to the PINc/VapC protein family.</text>
</comment>
<evidence type="ECO:0000256" key="3">
    <source>
        <dbReference type="ARBA" id="ARBA00022723"/>
    </source>
</evidence>
<reference evidence="8 9" key="1">
    <citation type="submission" date="2015-01" db="EMBL/GenBank/DDBJ databases">
        <title>Draft genome of the acidophilic iron oxidizer Acidithrix ferrooxidans strain Py-F3.</title>
        <authorList>
            <person name="Poehlein A."/>
            <person name="Eisen S."/>
            <person name="Schloemann M."/>
            <person name="Johnson B.D."/>
            <person name="Daniel R."/>
            <person name="Muehling M."/>
        </authorList>
    </citation>
    <scope>NUCLEOTIDE SEQUENCE [LARGE SCALE GENOMIC DNA]</scope>
    <source>
        <strain evidence="8 9">Py-F3</strain>
    </source>
</reference>
<dbReference type="SUPFAM" id="SSF88723">
    <property type="entry name" value="PIN domain-like"/>
    <property type="match status" value="1"/>
</dbReference>
<feature type="binding site" evidence="6">
    <location>
        <position position="106"/>
    </location>
    <ligand>
        <name>Mg(2+)</name>
        <dbReference type="ChEBI" id="CHEBI:18420"/>
    </ligand>
</feature>
<protein>
    <recommendedName>
        <fullName evidence="6">Ribonuclease VapC</fullName>
        <shortName evidence="6">RNase VapC</shortName>
        <ecNumber evidence="6">3.1.-.-</ecNumber>
    </recommendedName>
    <alternativeName>
        <fullName evidence="6">Toxin VapC</fullName>
    </alternativeName>
</protein>
<dbReference type="GO" id="GO:0000287">
    <property type="term" value="F:magnesium ion binding"/>
    <property type="evidence" value="ECO:0007669"/>
    <property type="project" value="UniProtKB-UniRule"/>
</dbReference>
<keyword evidence="5 6" id="KW-0460">Magnesium</keyword>
<keyword evidence="6" id="KW-0800">Toxin</keyword>
<dbReference type="EC" id="3.1.-.-" evidence="6"/>
<proteinExistence type="inferred from homology"/>
<dbReference type="OrthoDB" id="25693at2"/>
<dbReference type="Gene3D" id="3.40.50.1010">
    <property type="entry name" value="5'-nuclease"/>
    <property type="match status" value="1"/>
</dbReference>
<sequence>MPIKSSGVDILADTSVAVAVVVEDHDHHLATLNAIGNRSVGLAGHAAFETFSVLTRLPPPARRSPEAVLRLMSANFPSIKYLTTSAAEALLPKFASLGIAGGSVYDALVGAAAAESALVLLTRDARAIPIYRALQVDIEVIRD</sequence>
<keyword evidence="1 6" id="KW-1277">Toxin-antitoxin system</keyword>
<evidence type="ECO:0000259" key="7">
    <source>
        <dbReference type="Pfam" id="PF01850"/>
    </source>
</evidence>
<dbReference type="PATRIC" id="fig|1280514.3.peg.4513"/>
<dbReference type="InterPro" id="IPR029060">
    <property type="entry name" value="PIN-like_dom_sf"/>
</dbReference>
<dbReference type="EMBL" id="JXYS01000122">
    <property type="protein sequence ID" value="KJF15784.1"/>
    <property type="molecule type" value="Genomic_DNA"/>
</dbReference>
<keyword evidence="3 6" id="KW-0479">Metal-binding</keyword>
<evidence type="ECO:0000256" key="6">
    <source>
        <dbReference type="HAMAP-Rule" id="MF_00265"/>
    </source>
</evidence>
<comment type="function">
    <text evidence="6">Toxic component of a toxin-antitoxin (TA) system. An RNase.</text>
</comment>
<dbReference type="Pfam" id="PF01850">
    <property type="entry name" value="PIN"/>
    <property type="match status" value="1"/>
</dbReference>
<comment type="caution">
    <text evidence="8">The sequence shown here is derived from an EMBL/GenBank/DDBJ whole genome shotgun (WGS) entry which is preliminary data.</text>
</comment>
<dbReference type="GO" id="GO:0016787">
    <property type="term" value="F:hydrolase activity"/>
    <property type="evidence" value="ECO:0007669"/>
    <property type="project" value="UniProtKB-KW"/>
</dbReference>
<evidence type="ECO:0000313" key="9">
    <source>
        <dbReference type="Proteomes" id="UP000032360"/>
    </source>
</evidence>
<dbReference type="GO" id="GO:0004540">
    <property type="term" value="F:RNA nuclease activity"/>
    <property type="evidence" value="ECO:0007669"/>
    <property type="project" value="InterPro"/>
</dbReference>
<evidence type="ECO:0000256" key="2">
    <source>
        <dbReference type="ARBA" id="ARBA00022722"/>
    </source>
</evidence>
<evidence type="ECO:0000313" key="8">
    <source>
        <dbReference type="EMBL" id="KJF15784.1"/>
    </source>
</evidence>
<organism evidence="8 9">
    <name type="scientific">Acidithrix ferrooxidans</name>
    <dbReference type="NCBI Taxonomy" id="1280514"/>
    <lineage>
        <taxon>Bacteria</taxon>
        <taxon>Bacillati</taxon>
        <taxon>Actinomycetota</taxon>
        <taxon>Acidimicrobiia</taxon>
        <taxon>Acidimicrobiales</taxon>
        <taxon>Acidimicrobiaceae</taxon>
        <taxon>Acidithrix</taxon>
    </lineage>
</organism>
<accession>A0A0D8HD10</accession>
<keyword evidence="9" id="KW-1185">Reference proteome</keyword>
<dbReference type="Proteomes" id="UP000032360">
    <property type="component" value="Unassembled WGS sequence"/>
</dbReference>
<evidence type="ECO:0000256" key="4">
    <source>
        <dbReference type="ARBA" id="ARBA00022801"/>
    </source>
</evidence>
<feature type="domain" description="PIN" evidence="7">
    <location>
        <begin position="10"/>
        <end position="126"/>
    </location>
</feature>
<dbReference type="InterPro" id="IPR022907">
    <property type="entry name" value="VapC_family"/>
</dbReference>
<dbReference type="HAMAP" id="MF_00265">
    <property type="entry name" value="VapC_Nob1"/>
    <property type="match status" value="1"/>
</dbReference>
<dbReference type="InterPro" id="IPR002716">
    <property type="entry name" value="PIN_dom"/>
</dbReference>
<evidence type="ECO:0000256" key="1">
    <source>
        <dbReference type="ARBA" id="ARBA00022649"/>
    </source>
</evidence>
<feature type="binding site" evidence="6">
    <location>
        <position position="13"/>
    </location>
    <ligand>
        <name>Mg(2+)</name>
        <dbReference type="ChEBI" id="CHEBI:18420"/>
    </ligand>
</feature>
<comment type="cofactor">
    <cofactor evidence="6">
        <name>Mg(2+)</name>
        <dbReference type="ChEBI" id="CHEBI:18420"/>
    </cofactor>
</comment>
<name>A0A0D8HD10_9ACTN</name>
<dbReference type="CDD" id="cd18681">
    <property type="entry name" value="PIN_MtVapC27-VapC40_like"/>
    <property type="match status" value="1"/>
</dbReference>